<dbReference type="SMART" id="SM00248">
    <property type="entry name" value="ANK"/>
    <property type="match status" value="3"/>
</dbReference>
<dbReference type="InterPro" id="IPR036770">
    <property type="entry name" value="Ankyrin_rpt-contain_sf"/>
</dbReference>
<dbReference type="SUPFAM" id="SSF48403">
    <property type="entry name" value="Ankyrin repeat"/>
    <property type="match status" value="1"/>
</dbReference>
<accession>A0ABN9YA83</accession>
<evidence type="ECO:0000259" key="5">
    <source>
        <dbReference type="PROSITE" id="PS50011"/>
    </source>
</evidence>
<dbReference type="Pfam" id="PF12796">
    <property type="entry name" value="Ank_2"/>
    <property type="match status" value="1"/>
</dbReference>
<dbReference type="PROSITE" id="PS50297">
    <property type="entry name" value="ANK_REP_REGION"/>
    <property type="match status" value="1"/>
</dbReference>
<dbReference type="PIRSF" id="PIRSF000654">
    <property type="entry name" value="Integrin-linked_kinase"/>
    <property type="match status" value="1"/>
</dbReference>
<feature type="repeat" description="ANK" evidence="3">
    <location>
        <begin position="123"/>
        <end position="155"/>
    </location>
</feature>
<dbReference type="PANTHER" id="PTHR24173:SF74">
    <property type="entry name" value="ANKYRIN REPEAT DOMAIN-CONTAINING PROTEIN 16"/>
    <property type="match status" value="1"/>
</dbReference>
<dbReference type="InterPro" id="IPR002110">
    <property type="entry name" value="Ankyrin_rpt"/>
</dbReference>
<evidence type="ECO:0000313" key="6">
    <source>
        <dbReference type="EMBL" id="CAK0908134.1"/>
    </source>
</evidence>
<dbReference type="Proteomes" id="UP001189429">
    <property type="component" value="Unassembled WGS sequence"/>
</dbReference>
<protein>
    <recommendedName>
        <fullName evidence="5">Protein kinase domain-containing protein</fullName>
    </recommendedName>
</protein>
<proteinExistence type="predicted"/>
<keyword evidence="1" id="KW-0677">Repeat</keyword>
<dbReference type="SUPFAM" id="SSF56112">
    <property type="entry name" value="Protein kinase-like (PK-like)"/>
    <property type="match status" value="1"/>
</dbReference>
<dbReference type="Gene3D" id="1.25.40.20">
    <property type="entry name" value="Ankyrin repeat-containing domain"/>
    <property type="match status" value="1"/>
</dbReference>
<gene>
    <name evidence="6" type="ORF">PCOR1329_LOCUS82893</name>
</gene>
<keyword evidence="7" id="KW-1185">Reference proteome</keyword>
<feature type="domain" description="Protein kinase" evidence="5">
    <location>
        <begin position="218"/>
        <end position="351"/>
    </location>
</feature>
<dbReference type="InterPro" id="IPR011009">
    <property type="entry name" value="Kinase-like_dom_sf"/>
</dbReference>
<feature type="region of interest" description="Disordered" evidence="4">
    <location>
        <begin position="186"/>
        <end position="208"/>
    </location>
</feature>
<comment type="caution">
    <text evidence="6">The sequence shown here is derived from an EMBL/GenBank/DDBJ whole genome shotgun (WGS) entry which is preliminary data.</text>
</comment>
<evidence type="ECO:0000256" key="4">
    <source>
        <dbReference type="SAM" id="MobiDB-lite"/>
    </source>
</evidence>
<evidence type="ECO:0000313" key="7">
    <source>
        <dbReference type="Proteomes" id="UP001189429"/>
    </source>
</evidence>
<dbReference type="PROSITE" id="PS50011">
    <property type="entry name" value="PROTEIN_KINASE_DOM"/>
    <property type="match status" value="1"/>
</dbReference>
<dbReference type="InterPro" id="IPR001245">
    <property type="entry name" value="Ser-Thr/Tyr_kinase_cat_dom"/>
</dbReference>
<dbReference type="InterPro" id="IPR000719">
    <property type="entry name" value="Prot_kinase_dom"/>
</dbReference>
<evidence type="ECO:0000256" key="1">
    <source>
        <dbReference type="ARBA" id="ARBA00022737"/>
    </source>
</evidence>
<feature type="region of interest" description="Disordered" evidence="4">
    <location>
        <begin position="24"/>
        <end position="60"/>
    </location>
</feature>
<dbReference type="EMBL" id="CAUYUJ010021960">
    <property type="protein sequence ID" value="CAK0908134.1"/>
    <property type="molecule type" value="Genomic_DNA"/>
</dbReference>
<keyword evidence="2 3" id="KW-0040">ANK repeat</keyword>
<dbReference type="PROSITE" id="PS50088">
    <property type="entry name" value="ANK_REPEAT"/>
    <property type="match status" value="1"/>
</dbReference>
<feature type="compositionally biased region" description="Low complexity" evidence="4">
    <location>
        <begin position="47"/>
        <end position="60"/>
    </location>
</feature>
<organism evidence="6 7">
    <name type="scientific">Prorocentrum cordatum</name>
    <dbReference type="NCBI Taxonomy" id="2364126"/>
    <lineage>
        <taxon>Eukaryota</taxon>
        <taxon>Sar</taxon>
        <taxon>Alveolata</taxon>
        <taxon>Dinophyceae</taxon>
        <taxon>Prorocentrales</taxon>
        <taxon>Prorocentraceae</taxon>
        <taxon>Prorocentrum</taxon>
    </lineage>
</organism>
<evidence type="ECO:0000256" key="2">
    <source>
        <dbReference type="ARBA" id="ARBA00023043"/>
    </source>
</evidence>
<dbReference type="PANTHER" id="PTHR24173">
    <property type="entry name" value="ANKYRIN REPEAT CONTAINING"/>
    <property type="match status" value="1"/>
</dbReference>
<reference evidence="6" key="1">
    <citation type="submission" date="2023-10" db="EMBL/GenBank/DDBJ databases">
        <authorList>
            <person name="Chen Y."/>
            <person name="Shah S."/>
            <person name="Dougan E. K."/>
            <person name="Thang M."/>
            <person name="Chan C."/>
        </authorList>
    </citation>
    <scope>NUCLEOTIDE SEQUENCE [LARGE SCALE GENOMIC DNA]</scope>
</reference>
<dbReference type="Pfam" id="PF07714">
    <property type="entry name" value="PK_Tyr_Ser-Thr"/>
    <property type="match status" value="1"/>
</dbReference>
<sequence length="351" mass="37906">MTAQNDRGDVEAVLRQAGAEVEAILPRRGARTNRSTRPNLSPAAFPSNGSQRSGASSAASRLLDSSVGSASLASRSLESLSVDDAQVDLHSGMRLCCAAASGSRELVQQLLANGVSVNAEDYCGRVALHIVAAYGHEAVAQDLLSSQADVDRKDHFGNSPLSDAVRHNQEHVAALLLRARHVGSLRGGSRGKGTPQVEPKGSEVGGSEMGWMVSPDEVRFGSILHTTLKSVVYDAEWRGVKVVAKKVIRHSQCESDEPVAKETLREICLLSSFRHPDLVMFLGACLFTPQPFFIMEFMDGGDLDFHFAQKASSRHNRPYRVGMDVLLKWSSAVARALNYRRPAVRKSSTGT</sequence>
<evidence type="ECO:0000256" key="3">
    <source>
        <dbReference type="PROSITE-ProRule" id="PRU00023"/>
    </source>
</evidence>
<dbReference type="Gene3D" id="1.10.510.10">
    <property type="entry name" value="Transferase(Phosphotransferase) domain 1"/>
    <property type="match status" value="1"/>
</dbReference>
<name>A0ABN9YA83_9DINO</name>